<protein>
    <recommendedName>
        <fullName evidence="6">Lysozyme</fullName>
    </recommendedName>
</protein>
<dbReference type="GO" id="GO:0009253">
    <property type="term" value="P:peptidoglycan catabolic process"/>
    <property type="evidence" value="ECO:0007669"/>
    <property type="project" value="InterPro"/>
</dbReference>
<keyword evidence="3" id="KW-0472">Membrane</keyword>
<gene>
    <name evidence="4" type="ORF">OKIT_0839</name>
</gene>
<dbReference type="GO" id="GO:0016998">
    <property type="term" value="P:cell wall macromolecule catabolic process"/>
    <property type="evidence" value="ECO:0007669"/>
    <property type="project" value="InterPro"/>
</dbReference>
<proteinExistence type="inferred from homology"/>
<comment type="similarity">
    <text evidence="1">Belongs to the glycosyl hydrolase 25 family.</text>
</comment>
<dbReference type="HOGENOM" id="CLU_936387_0_0_9"/>
<name>G9WID5_9LACO</name>
<feature type="compositionally biased region" description="Polar residues" evidence="2">
    <location>
        <begin position="32"/>
        <end position="43"/>
    </location>
</feature>
<dbReference type="Gene3D" id="3.20.20.80">
    <property type="entry name" value="Glycosidases"/>
    <property type="match status" value="1"/>
</dbReference>
<comment type="caution">
    <text evidence="4">The sequence shown here is derived from an EMBL/GenBank/DDBJ whole genome shotgun (WGS) entry which is preliminary data.</text>
</comment>
<keyword evidence="5" id="KW-1185">Reference proteome</keyword>
<dbReference type="PROSITE" id="PS51904">
    <property type="entry name" value="GLYCOSYL_HYDROL_F25_2"/>
    <property type="match status" value="1"/>
</dbReference>
<dbReference type="SUPFAM" id="SSF51445">
    <property type="entry name" value="(Trans)glycosidases"/>
    <property type="match status" value="1"/>
</dbReference>
<evidence type="ECO:0000256" key="1">
    <source>
        <dbReference type="ARBA" id="ARBA00010646"/>
    </source>
</evidence>
<dbReference type="Pfam" id="PF01183">
    <property type="entry name" value="Glyco_hydro_25"/>
    <property type="match status" value="1"/>
</dbReference>
<dbReference type="STRING" id="336988.NT96_08160"/>
<dbReference type="InterPro" id="IPR017853">
    <property type="entry name" value="GH"/>
</dbReference>
<feature type="region of interest" description="Disordered" evidence="2">
    <location>
        <begin position="32"/>
        <end position="81"/>
    </location>
</feature>
<feature type="transmembrane region" description="Helical" evidence="3">
    <location>
        <begin position="6"/>
        <end position="24"/>
    </location>
</feature>
<evidence type="ECO:0000313" key="4">
    <source>
        <dbReference type="EMBL" id="EHN58947.1"/>
    </source>
</evidence>
<dbReference type="InterPro" id="IPR002053">
    <property type="entry name" value="Glyco_hydro_25"/>
</dbReference>
<dbReference type="AlphaFoldDB" id="G9WID5"/>
<dbReference type="EMBL" id="AFVZ01000001">
    <property type="protein sequence ID" value="EHN58947.1"/>
    <property type="molecule type" value="Genomic_DNA"/>
</dbReference>
<dbReference type="GO" id="GO:0003796">
    <property type="term" value="F:lysozyme activity"/>
    <property type="evidence" value="ECO:0007669"/>
    <property type="project" value="InterPro"/>
</dbReference>
<evidence type="ECO:0008006" key="6">
    <source>
        <dbReference type="Google" id="ProtNLM"/>
    </source>
</evidence>
<keyword evidence="3" id="KW-1133">Transmembrane helix</keyword>
<accession>G9WID5</accession>
<keyword evidence="3" id="KW-0812">Transmembrane</keyword>
<dbReference type="Proteomes" id="UP000004959">
    <property type="component" value="Chromosome"/>
</dbReference>
<organism evidence="4 5">
    <name type="scientific">Oenococcus kitaharae DSM 17330</name>
    <dbReference type="NCBI Taxonomy" id="1045004"/>
    <lineage>
        <taxon>Bacteria</taxon>
        <taxon>Bacillati</taxon>
        <taxon>Bacillota</taxon>
        <taxon>Bacilli</taxon>
        <taxon>Lactobacillales</taxon>
        <taxon>Lactobacillaceae</taxon>
        <taxon>Oenococcus</taxon>
    </lineage>
</organism>
<evidence type="ECO:0000256" key="2">
    <source>
        <dbReference type="SAM" id="MobiDB-lite"/>
    </source>
</evidence>
<sequence length="284" mass="31245">MLDYIFYILVIAGFLWTVSLWVFASVPSQKSRPAVQSSSSSKPIKQALSKSEVSKSSKRQSSRASSSSDSQSGGSTRSKLASGKFARGTTLSSDQPYSDYSYLRAQGLSFVYFRATTGGSDFDDLYMSSLKSARDAGLSAGAVLIYDSFTTAYAAYLYFVQNVGRQVGNLPIAISVTDDDITDNNSIANLRGLILDLRSYYPKNSVIVRCDKAVYDRIQAQLAPLNMRYWLLENSLDNTNTVNQFVQYNANGKVGSGIRSFRLPLSIFNGSLSDLKNLSREIEK</sequence>
<evidence type="ECO:0000313" key="5">
    <source>
        <dbReference type="Proteomes" id="UP000004959"/>
    </source>
</evidence>
<evidence type="ECO:0000256" key="3">
    <source>
        <dbReference type="SAM" id="Phobius"/>
    </source>
</evidence>
<dbReference type="PATRIC" id="fig|1045004.4.peg.844"/>
<feature type="compositionally biased region" description="Low complexity" evidence="2">
    <location>
        <begin position="62"/>
        <end position="79"/>
    </location>
</feature>
<dbReference type="eggNOG" id="COG3757">
    <property type="taxonomic scope" value="Bacteria"/>
</dbReference>
<reference evidence="4 5" key="1">
    <citation type="journal article" date="2012" name="PLoS ONE">
        <title>Functional divergence in the genus oenococcus as predicted by genome sequencing of the newly-described species, Oenococcus kitaharae.</title>
        <authorList>
            <person name="Borneman A.R."/>
            <person name="McCarthy J.M."/>
            <person name="Chambers P.J."/>
            <person name="Bartowsky E.J."/>
        </authorList>
    </citation>
    <scope>NUCLEOTIDE SEQUENCE [LARGE SCALE GENOMIC DNA]</scope>
    <source>
        <strain evidence="5">DSM17330</strain>
    </source>
</reference>